<feature type="transmembrane region" description="Helical" evidence="6">
    <location>
        <begin position="842"/>
        <end position="860"/>
    </location>
</feature>
<reference evidence="8" key="1">
    <citation type="submission" date="2021-01" db="EMBL/GenBank/DDBJ databases">
        <title>Phytophthora aleatoria, a newly-described species from Pinus radiata is distinct from Phytophthora cactorum isolates based on comparative genomics.</title>
        <authorList>
            <person name="Mcdougal R."/>
            <person name="Panda P."/>
            <person name="Williams N."/>
            <person name="Studholme D.J."/>
        </authorList>
    </citation>
    <scope>NUCLEOTIDE SEQUENCE</scope>
    <source>
        <strain evidence="8">NZFS 3830</strain>
    </source>
</reference>
<dbReference type="OrthoDB" id="40134at2759"/>
<keyword evidence="4 6" id="KW-0472">Membrane</keyword>
<feature type="transmembrane region" description="Helical" evidence="6">
    <location>
        <begin position="688"/>
        <end position="706"/>
    </location>
</feature>
<feature type="transmembrane region" description="Helical" evidence="6">
    <location>
        <begin position="579"/>
        <end position="598"/>
    </location>
</feature>
<dbReference type="AlphaFoldDB" id="A0A8T1UCX3"/>
<feature type="transmembrane region" description="Helical" evidence="6">
    <location>
        <begin position="652"/>
        <end position="676"/>
    </location>
</feature>
<dbReference type="Pfam" id="PF01490">
    <property type="entry name" value="Aa_trans"/>
    <property type="match status" value="2"/>
</dbReference>
<evidence type="ECO:0000256" key="6">
    <source>
        <dbReference type="SAM" id="Phobius"/>
    </source>
</evidence>
<feature type="transmembrane region" description="Helical" evidence="6">
    <location>
        <begin position="604"/>
        <end position="631"/>
    </location>
</feature>
<evidence type="ECO:0000256" key="3">
    <source>
        <dbReference type="ARBA" id="ARBA00022989"/>
    </source>
</evidence>
<dbReference type="GO" id="GO:0015179">
    <property type="term" value="F:L-amino acid transmembrane transporter activity"/>
    <property type="evidence" value="ECO:0007669"/>
    <property type="project" value="TreeGrafter"/>
</dbReference>
<organism evidence="8 9">
    <name type="scientific">Phytophthora cactorum</name>
    <dbReference type="NCBI Taxonomy" id="29920"/>
    <lineage>
        <taxon>Eukaryota</taxon>
        <taxon>Sar</taxon>
        <taxon>Stramenopiles</taxon>
        <taxon>Oomycota</taxon>
        <taxon>Peronosporomycetes</taxon>
        <taxon>Peronosporales</taxon>
        <taxon>Peronosporaceae</taxon>
        <taxon>Phytophthora</taxon>
    </lineage>
</organism>
<sequence>MAAMIPSAESRRSAFFTFEDAKISFSIICCICGIGTLAMPSNFARAGPVYGTLAMLFMAFANIYATVALSRVILVAPSSVKTFSDVGEWVLGKTGRYLVNVSQLLVCLLLPCAFLVLGSTLLDVLFPDSFSQIFWIIFMAITAVPACLIPTLKAAATVAFIGCMGTIIADVVGVSVLEWEMRGHPTAPSPDISLHQVLTAFGNLSLAYGVAVLIPDLQRQHSQPKRMPRVIVVSLGIGSAFFLAVAIAGYVAGGCQLSANLLFSIVNISDPSAPSALGFVPNHGAVIMAYMFMHLHVVIVLSTVLQPPFYMAERLILGMHKDPVAVSIQQEKPEENDGWEELREKMSTNGPVTSVTDRAARDLESNADSDIDTLSNSAKREQEEKEHDEAQLSDYSGSANVFRYVTLRLVIMAILVGAAIGFRSHFLDLVDFTGASAITVCCLVLPLVFYLKVFWRDLPMYERVVAVVVIVVCTAVGCYVMIDAGKNLFNPDSDGVTFPYCSEEYQSEPYYLAGVNPIHFCTPADELLFQSNGGDGDPVATQRHISVSVFNRVNLIVLFTMALESRQKAFLTMEDAKTIFNIVCCFFGIGTLSMPSNFARAGPVYGTIAMMLMAFANIYATIALSRVMLVAPASVKTFTDVGDWVFGKTGRYLVIVSQLLVCLLLPCAFLVLGSTLLDVLFPDSFDQIFWIVFMAITVVPSCLIPTLKEAASVAFVGCIGTLIADIVGVSILEWEMRGHPSIPTPDITLHQVLTTFGNLSLAYGASVVVPDLQRQHSEPTRMPRIILVSLGAGSAFFLAVAIAGYAAGGCQLSGNLLFSVVNIADPSAASALGFIPSRGAVIMAYLFMQVHIVIAFSTVIQPPFYMAERFILGMHKTSSENLIQENEKLSTAADLATPDLEGNYNVSNTPGLTLTAEQQRREKEGQELSEYEGAGTVLRYVTLRLCIIAVLVAVSIGLRDKFLDLVDFTGASAITVCCLALPITFYLKVFWKELPAYERIVAVLIIIICSIVGCYVMIYAGKNLFNPDTETATFPYCSVENQMEPYYVRNSTSN</sequence>
<feature type="transmembrane region" description="Helical" evidence="6">
    <location>
        <begin position="785"/>
        <end position="806"/>
    </location>
</feature>
<feature type="transmembrane region" description="Helical" evidence="6">
    <location>
        <begin position="965"/>
        <end position="987"/>
    </location>
</feature>
<feature type="transmembrane region" description="Helical" evidence="6">
    <location>
        <begin position="713"/>
        <end position="732"/>
    </location>
</feature>
<feature type="transmembrane region" description="Helical" evidence="6">
    <location>
        <begin position="752"/>
        <end position="773"/>
    </location>
</feature>
<gene>
    <name evidence="8" type="ORF">JG687_00008981</name>
</gene>
<feature type="compositionally biased region" description="Basic and acidic residues" evidence="5">
    <location>
        <begin position="378"/>
        <end position="390"/>
    </location>
</feature>
<comment type="caution">
    <text evidence="8">The sequence shown here is derived from an EMBL/GenBank/DDBJ whole genome shotgun (WGS) entry which is preliminary data.</text>
</comment>
<feature type="transmembrane region" description="Helical" evidence="6">
    <location>
        <begin position="197"/>
        <end position="218"/>
    </location>
</feature>
<feature type="transmembrane region" description="Helical" evidence="6">
    <location>
        <begin position="999"/>
        <end position="1020"/>
    </location>
</feature>
<feature type="transmembrane region" description="Helical" evidence="6">
    <location>
        <begin position="937"/>
        <end position="958"/>
    </location>
</feature>
<dbReference type="GO" id="GO:0005774">
    <property type="term" value="C:vacuolar membrane"/>
    <property type="evidence" value="ECO:0007669"/>
    <property type="project" value="TreeGrafter"/>
</dbReference>
<evidence type="ECO:0000256" key="5">
    <source>
        <dbReference type="SAM" id="MobiDB-lite"/>
    </source>
</evidence>
<evidence type="ECO:0000256" key="1">
    <source>
        <dbReference type="ARBA" id="ARBA00004141"/>
    </source>
</evidence>
<protein>
    <recommendedName>
        <fullName evidence="7">Amino acid transporter transmembrane domain-containing protein</fullName>
    </recommendedName>
</protein>
<feature type="transmembrane region" description="Helical" evidence="6">
    <location>
        <begin position="129"/>
        <end position="149"/>
    </location>
</feature>
<dbReference type="EMBL" id="JAENGZ010000451">
    <property type="protein sequence ID" value="KAG6959109.1"/>
    <property type="molecule type" value="Genomic_DNA"/>
</dbReference>
<feature type="domain" description="Amino acid transporter transmembrane" evidence="7">
    <location>
        <begin position="577"/>
        <end position="1020"/>
    </location>
</feature>
<dbReference type="VEuPathDB" id="FungiDB:PC110_g8545"/>
<feature type="domain" description="Amino acid transporter transmembrane" evidence="7">
    <location>
        <begin position="24"/>
        <end position="482"/>
    </location>
</feature>
<dbReference type="PANTHER" id="PTHR22950">
    <property type="entry name" value="AMINO ACID TRANSPORTER"/>
    <property type="match status" value="1"/>
</dbReference>
<dbReference type="InterPro" id="IPR013057">
    <property type="entry name" value="AA_transpt_TM"/>
</dbReference>
<evidence type="ECO:0000313" key="8">
    <source>
        <dbReference type="EMBL" id="KAG6959109.1"/>
    </source>
</evidence>
<evidence type="ECO:0000259" key="7">
    <source>
        <dbReference type="Pfam" id="PF01490"/>
    </source>
</evidence>
<name>A0A8T1UCX3_9STRA</name>
<accession>A0A8T1UCX3</accession>
<evidence type="ECO:0000313" key="9">
    <source>
        <dbReference type="Proteomes" id="UP000688947"/>
    </source>
</evidence>
<feature type="transmembrane region" description="Helical" evidence="6">
    <location>
        <begin position="21"/>
        <end position="41"/>
    </location>
</feature>
<feature type="transmembrane region" description="Helical" evidence="6">
    <location>
        <begin position="230"/>
        <end position="252"/>
    </location>
</feature>
<proteinExistence type="predicted"/>
<feature type="transmembrane region" description="Helical" evidence="6">
    <location>
        <begin position="285"/>
        <end position="305"/>
    </location>
</feature>
<feature type="transmembrane region" description="Helical" evidence="6">
    <location>
        <begin position="53"/>
        <end position="76"/>
    </location>
</feature>
<evidence type="ECO:0000256" key="4">
    <source>
        <dbReference type="ARBA" id="ARBA00023136"/>
    </source>
</evidence>
<keyword evidence="2 6" id="KW-0812">Transmembrane</keyword>
<dbReference type="PANTHER" id="PTHR22950:SF349">
    <property type="entry name" value="AMINO ACID TRANSPORTER TRANSMEMBRANE DOMAIN-CONTAINING PROTEIN"/>
    <property type="match status" value="1"/>
</dbReference>
<dbReference type="VEuPathDB" id="FungiDB:PC110_g8546"/>
<feature type="transmembrane region" description="Helical" evidence="6">
    <location>
        <begin position="97"/>
        <end position="117"/>
    </location>
</feature>
<feature type="transmembrane region" description="Helical" evidence="6">
    <location>
        <begin position="432"/>
        <end position="451"/>
    </location>
</feature>
<feature type="region of interest" description="Disordered" evidence="5">
    <location>
        <begin position="369"/>
        <end position="391"/>
    </location>
</feature>
<feature type="transmembrane region" description="Helical" evidence="6">
    <location>
        <begin position="405"/>
        <end position="426"/>
    </location>
</feature>
<feature type="transmembrane region" description="Helical" evidence="6">
    <location>
        <begin position="156"/>
        <end position="177"/>
    </location>
</feature>
<feature type="transmembrane region" description="Helical" evidence="6">
    <location>
        <begin position="545"/>
        <end position="563"/>
    </location>
</feature>
<comment type="subcellular location">
    <subcellularLocation>
        <location evidence="1">Membrane</location>
        <topology evidence="1">Multi-pass membrane protein</topology>
    </subcellularLocation>
</comment>
<dbReference type="Proteomes" id="UP000688947">
    <property type="component" value="Unassembled WGS sequence"/>
</dbReference>
<feature type="transmembrane region" description="Helical" evidence="6">
    <location>
        <begin position="463"/>
        <end position="482"/>
    </location>
</feature>
<keyword evidence="3 6" id="KW-1133">Transmembrane helix</keyword>
<evidence type="ECO:0000256" key="2">
    <source>
        <dbReference type="ARBA" id="ARBA00022692"/>
    </source>
</evidence>